<evidence type="ECO:0000256" key="1">
    <source>
        <dbReference type="ARBA" id="ARBA00004479"/>
    </source>
</evidence>
<keyword evidence="13" id="KW-0407">Ion channel</keyword>
<dbReference type="PROSITE" id="PS50234">
    <property type="entry name" value="VWFA"/>
    <property type="match status" value="1"/>
</dbReference>
<evidence type="ECO:0000313" key="17">
    <source>
        <dbReference type="Proteomes" id="UP001626550"/>
    </source>
</evidence>
<dbReference type="Gene3D" id="3.40.50.410">
    <property type="entry name" value="von Willebrand factor, type A domain"/>
    <property type="match status" value="1"/>
</dbReference>
<evidence type="ECO:0000256" key="11">
    <source>
        <dbReference type="ARBA" id="ARBA00023136"/>
    </source>
</evidence>
<evidence type="ECO:0000256" key="9">
    <source>
        <dbReference type="ARBA" id="ARBA00022989"/>
    </source>
</evidence>
<gene>
    <name evidence="16" type="ORF">Ciccas_005733</name>
</gene>
<keyword evidence="12" id="KW-0325">Glycoprotein</keyword>
<keyword evidence="8" id="KW-0851">Voltage-gated channel</keyword>
<feature type="compositionally biased region" description="Basic and acidic residues" evidence="14">
    <location>
        <begin position="1"/>
        <end position="10"/>
    </location>
</feature>
<dbReference type="Pfam" id="PF00092">
    <property type="entry name" value="VWA"/>
    <property type="match status" value="1"/>
</dbReference>
<evidence type="ECO:0000256" key="2">
    <source>
        <dbReference type="ARBA" id="ARBA00022448"/>
    </source>
</evidence>
<dbReference type="GO" id="GO:0005262">
    <property type="term" value="F:calcium channel activity"/>
    <property type="evidence" value="ECO:0007669"/>
    <property type="project" value="UniProtKB-KW"/>
</dbReference>
<keyword evidence="7" id="KW-0106">Calcium</keyword>
<protein>
    <recommendedName>
        <fullName evidence="15">VWFA domain-containing protein</fullName>
    </recommendedName>
</protein>
<evidence type="ECO:0000256" key="5">
    <source>
        <dbReference type="ARBA" id="ARBA00022692"/>
    </source>
</evidence>
<keyword evidence="4" id="KW-0107">Calcium channel</keyword>
<keyword evidence="11" id="KW-0472">Membrane</keyword>
<keyword evidence="5" id="KW-0812">Transmembrane</keyword>
<sequence length="693" mass="79023">MADSEQKLELEKDEIELNGDNGPQLEETHSIRNEKTPQEVDGNAIPISETFYITEPIKSGKKKDYGEMDESGSRASYESNLLELERELSEIILTSIRSQQDTTKKTSDVGINSCRRSESTTSAIHSGDESMFEEEEEINIELPGSRISPREETLNSHDASEFQKAVIQRIKTKFHNYKLAQCDSALDDQSCELTSSSDEYIKTVVQMPIEADNSPNSDYNQSADNYSEQNLDYERSLIYEELLSKGFMKIEPFNVSEATKNFSDNLGLHIKKKQKSVLNAVKLAEEEASRYDFIHETSHAVNYDHVRNVNMSKFNAEYDPHFKQVVAMNQSFVHTPLEVYDQSSEVLNNVKYTKMIDKVWDANRLEDPSLIWQHFAMLSTGVFRMHPDERVVKDIKWTKRLDFVWNKVYHKNTENTTLHRFYFGTTNGVFRFWPGASFPKQILIMIDASGSMHGQSLKLAKSAVERLVDTLGQNDFVAVGQFPGVYSEDPDLQKGIDKNELIQPHLLVDEPSKRGNNNETCFSTFVQANKRNKQRLFAQLGKVVAKNMANFDEAVKFGVKMFKDFALEPSEQKEKLCNKILIILTDDGAQFSQQAGEALNKDLRLFVYSLGDQAGDKKSLLKFCCDHKGLYQHIPAVGAVTNIIQDVTVVLSRSMANANLLRNISFEVWHNIYLDSFVIYPLPLYVMCAMLFM</sequence>
<dbReference type="SUPFAM" id="SSF53300">
    <property type="entry name" value="vWA-like"/>
    <property type="match status" value="1"/>
</dbReference>
<dbReference type="GO" id="GO:0034702">
    <property type="term" value="C:monoatomic ion channel complex"/>
    <property type="evidence" value="ECO:0007669"/>
    <property type="project" value="UniProtKB-KW"/>
</dbReference>
<dbReference type="EMBL" id="JBJKFK010000701">
    <property type="protein sequence ID" value="KAL3315634.1"/>
    <property type="molecule type" value="Genomic_DNA"/>
</dbReference>
<evidence type="ECO:0000256" key="7">
    <source>
        <dbReference type="ARBA" id="ARBA00022837"/>
    </source>
</evidence>
<dbReference type="AlphaFoldDB" id="A0ABD2Q7U6"/>
<dbReference type="PANTHER" id="PTHR10166:SF67">
    <property type="entry name" value="VWFA DOMAIN-CONTAINING PROTEIN"/>
    <property type="match status" value="1"/>
</dbReference>
<name>A0ABD2Q7U6_9PLAT</name>
<dbReference type="InterPro" id="IPR002035">
    <property type="entry name" value="VWF_A"/>
</dbReference>
<evidence type="ECO:0000256" key="3">
    <source>
        <dbReference type="ARBA" id="ARBA00022568"/>
    </source>
</evidence>
<dbReference type="InterPro" id="IPR051173">
    <property type="entry name" value="Ca_channel_alpha-2/delta"/>
</dbReference>
<feature type="compositionally biased region" description="Basic and acidic residues" evidence="14">
    <location>
        <begin position="26"/>
        <end position="38"/>
    </location>
</feature>
<dbReference type="Proteomes" id="UP001626550">
    <property type="component" value="Unassembled WGS sequence"/>
</dbReference>
<dbReference type="InterPro" id="IPR013608">
    <property type="entry name" value="VWA_N"/>
</dbReference>
<evidence type="ECO:0000256" key="13">
    <source>
        <dbReference type="ARBA" id="ARBA00023303"/>
    </source>
</evidence>
<evidence type="ECO:0000259" key="15">
    <source>
        <dbReference type="PROSITE" id="PS50234"/>
    </source>
</evidence>
<accession>A0ABD2Q7U6</accession>
<keyword evidence="17" id="KW-1185">Reference proteome</keyword>
<keyword evidence="10" id="KW-0406">Ion transport</keyword>
<evidence type="ECO:0000256" key="10">
    <source>
        <dbReference type="ARBA" id="ARBA00023065"/>
    </source>
</evidence>
<feature type="region of interest" description="Disordered" evidence="14">
    <location>
        <begin position="1"/>
        <end position="46"/>
    </location>
</feature>
<evidence type="ECO:0000256" key="4">
    <source>
        <dbReference type="ARBA" id="ARBA00022673"/>
    </source>
</evidence>
<keyword evidence="9" id="KW-1133">Transmembrane helix</keyword>
<dbReference type="Pfam" id="PF08399">
    <property type="entry name" value="VWA_N"/>
    <property type="match status" value="1"/>
</dbReference>
<keyword evidence="2" id="KW-0813">Transport</keyword>
<feature type="domain" description="VWFA" evidence="15">
    <location>
        <begin position="441"/>
        <end position="655"/>
    </location>
</feature>
<reference evidence="16 17" key="1">
    <citation type="submission" date="2024-11" db="EMBL/GenBank/DDBJ databases">
        <title>Adaptive evolution of stress response genes in parasites aligns with host niche diversity.</title>
        <authorList>
            <person name="Hahn C."/>
            <person name="Resl P."/>
        </authorList>
    </citation>
    <scope>NUCLEOTIDE SEQUENCE [LARGE SCALE GENOMIC DNA]</scope>
    <source>
        <strain evidence="16">EGGRZ-B1_66</strain>
        <tissue evidence="16">Body</tissue>
    </source>
</reference>
<dbReference type="InterPro" id="IPR036465">
    <property type="entry name" value="vWFA_dom_sf"/>
</dbReference>
<evidence type="ECO:0000256" key="12">
    <source>
        <dbReference type="ARBA" id="ARBA00023180"/>
    </source>
</evidence>
<evidence type="ECO:0000256" key="6">
    <source>
        <dbReference type="ARBA" id="ARBA00022729"/>
    </source>
</evidence>
<evidence type="ECO:0000256" key="8">
    <source>
        <dbReference type="ARBA" id="ARBA00022882"/>
    </source>
</evidence>
<proteinExistence type="predicted"/>
<keyword evidence="6" id="KW-0732">Signal</keyword>
<dbReference type="SMART" id="SM00327">
    <property type="entry name" value="VWA"/>
    <property type="match status" value="1"/>
</dbReference>
<comment type="caution">
    <text evidence="16">The sequence shown here is derived from an EMBL/GenBank/DDBJ whole genome shotgun (WGS) entry which is preliminary data.</text>
</comment>
<evidence type="ECO:0000256" key="14">
    <source>
        <dbReference type="SAM" id="MobiDB-lite"/>
    </source>
</evidence>
<keyword evidence="3" id="KW-0109">Calcium transport</keyword>
<dbReference type="PANTHER" id="PTHR10166">
    <property type="entry name" value="VOLTAGE-DEPENDENT CALCIUM CHANNEL SUBUNIT ALPHA-2/DELTA-RELATED"/>
    <property type="match status" value="1"/>
</dbReference>
<evidence type="ECO:0000313" key="16">
    <source>
        <dbReference type="EMBL" id="KAL3315634.1"/>
    </source>
</evidence>
<comment type="subcellular location">
    <subcellularLocation>
        <location evidence="1">Membrane</location>
        <topology evidence="1">Single-pass type I membrane protein</topology>
    </subcellularLocation>
</comment>
<organism evidence="16 17">
    <name type="scientific">Cichlidogyrus casuarinus</name>
    <dbReference type="NCBI Taxonomy" id="1844966"/>
    <lineage>
        <taxon>Eukaryota</taxon>
        <taxon>Metazoa</taxon>
        <taxon>Spiralia</taxon>
        <taxon>Lophotrochozoa</taxon>
        <taxon>Platyhelminthes</taxon>
        <taxon>Monogenea</taxon>
        <taxon>Monopisthocotylea</taxon>
        <taxon>Dactylogyridea</taxon>
        <taxon>Ancyrocephalidae</taxon>
        <taxon>Cichlidogyrus</taxon>
    </lineage>
</organism>